<reference evidence="3 4" key="1">
    <citation type="submission" date="2020-07" db="EMBL/GenBank/DDBJ databases">
        <title>Comparative genomics of pyrophilous fungi reveals a link between fire events and developmental genes.</title>
        <authorList>
            <consortium name="DOE Joint Genome Institute"/>
            <person name="Steindorff A.S."/>
            <person name="Carver A."/>
            <person name="Calhoun S."/>
            <person name="Stillman K."/>
            <person name="Liu H."/>
            <person name="Lipzen A."/>
            <person name="Pangilinan J."/>
            <person name="Labutti K."/>
            <person name="Bruns T.D."/>
            <person name="Grigoriev I.V."/>
        </authorList>
    </citation>
    <scope>NUCLEOTIDE SEQUENCE [LARGE SCALE GENOMIC DNA]</scope>
    <source>
        <strain evidence="3 4">CBS 144469</strain>
    </source>
</reference>
<sequence>MDYLRTLGSAAVSTLVAKSGLNLPFSLGSKVNTVDTIYTLYEATKRDDGSPVSVFEFDFTDASKRSTKPLALNALRKLRTTRHPDVLKFMDAVESDALLYIMTERVRPLPSVLPSWASKTEQEREDWLLWGLHRISIALTFINDSCTSTHGNINAGAVFISPSGEWKLGGFEVFSNPKDEAAVLYTMGGLLPGINSISPPEVKKGGWPALKSLLRPGIASPLDLQSNHPRPATAEPPHPPPPASSRGSIPLAIFPLFKRLLNPNPGGRATAKHFLEVGMAESGFFAGNRLVKVCTSLDNFALSSDAEKATFLRTLSDSATSFPSEFATKRLLPSLLSALEYGGASAASIVPLVLRFGVDVTPEEYTNVIIGPLIKLYSSPDRGTRMALLDHLPSYIDKLDKKTVSDKIFPPLQTGFSDTVAIIREATVKSMSLFAPKPSIRTNTCILLGRLGPTLGFNTKRKVLVPAFARALKDSFVHARVAGIMAFMATIDCFEIEELATKVIPNISFSLVDKEKLVRDQAFKALDIFVKKLETHAATMPETAANDPSMPEVTVNTSSPATLVNSAAGAAGTLAGWAISSLGKKLAASDMQTTIAATQPINPSAQTPVNVSFSAPPTPALERPMTSKVKAMQLGSKSSSALPTHTLADELAEEISAAETANAWGSDDLIDVNADADDWTSGSTMSSSSLSSLSTSRPASKSPVPKTLNPMHPKPRTEALPQAKKASLAPAPQSLTKEEKSAEMARRKEERRLRIALLKEQKKGAGK</sequence>
<keyword evidence="4" id="KW-1185">Reference proteome</keyword>
<comment type="caution">
    <text evidence="3">The sequence shown here is derived from an EMBL/GenBank/DDBJ whole genome shotgun (WGS) entry which is preliminary data.</text>
</comment>
<evidence type="ECO:0000313" key="3">
    <source>
        <dbReference type="EMBL" id="KAF6760083.1"/>
    </source>
</evidence>
<dbReference type="GO" id="GO:0006409">
    <property type="term" value="P:tRNA export from nucleus"/>
    <property type="evidence" value="ECO:0007669"/>
    <property type="project" value="TreeGrafter"/>
</dbReference>
<dbReference type="OrthoDB" id="447103at2759"/>
<feature type="region of interest" description="Disordered" evidence="1">
    <location>
        <begin position="224"/>
        <end position="245"/>
    </location>
</feature>
<feature type="domain" description="Protein kinase" evidence="2">
    <location>
        <begin position="1"/>
        <end position="285"/>
    </location>
</feature>
<dbReference type="GO" id="GO:0005524">
    <property type="term" value="F:ATP binding"/>
    <property type="evidence" value="ECO:0007669"/>
    <property type="project" value="InterPro"/>
</dbReference>
<dbReference type="PROSITE" id="PS50011">
    <property type="entry name" value="PROTEIN_KINASE_DOM"/>
    <property type="match status" value="1"/>
</dbReference>
<name>A0A8H6M8S5_9AGAR</name>
<keyword evidence="3" id="KW-0418">Kinase</keyword>
<dbReference type="InterPro" id="IPR000719">
    <property type="entry name" value="Prot_kinase_dom"/>
</dbReference>
<dbReference type="GO" id="GO:0004672">
    <property type="term" value="F:protein kinase activity"/>
    <property type="evidence" value="ECO:0007669"/>
    <property type="project" value="InterPro"/>
</dbReference>
<evidence type="ECO:0000256" key="1">
    <source>
        <dbReference type="SAM" id="MobiDB-lite"/>
    </source>
</evidence>
<dbReference type="Gene3D" id="3.30.200.20">
    <property type="entry name" value="Phosphorylase Kinase, domain 1"/>
    <property type="match status" value="1"/>
</dbReference>
<feature type="compositionally biased region" description="Low complexity" evidence="1">
    <location>
        <begin position="680"/>
        <end position="702"/>
    </location>
</feature>
<dbReference type="SUPFAM" id="SSF48371">
    <property type="entry name" value="ARM repeat"/>
    <property type="match status" value="1"/>
</dbReference>
<dbReference type="InterPro" id="IPR016024">
    <property type="entry name" value="ARM-type_fold"/>
</dbReference>
<dbReference type="Gene3D" id="1.25.10.10">
    <property type="entry name" value="Leucine-rich Repeat Variant"/>
    <property type="match status" value="1"/>
</dbReference>
<dbReference type="InterPro" id="IPR011009">
    <property type="entry name" value="Kinase-like_dom_sf"/>
</dbReference>
<proteinExistence type="predicted"/>
<dbReference type="PANTHER" id="PTHR12984:SF3">
    <property type="entry name" value="N-TERMINAL KINASE-LIKE PROTEIN"/>
    <property type="match status" value="1"/>
</dbReference>
<feature type="region of interest" description="Disordered" evidence="1">
    <location>
        <begin position="679"/>
        <end position="753"/>
    </location>
</feature>
<dbReference type="PANTHER" id="PTHR12984">
    <property type="entry name" value="SCY1-RELATED S/T PROTEIN KINASE-LIKE"/>
    <property type="match status" value="1"/>
</dbReference>
<dbReference type="AlphaFoldDB" id="A0A8H6M8S5"/>
<dbReference type="SUPFAM" id="SSF56112">
    <property type="entry name" value="Protein kinase-like (PK-like)"/>
    <property type="match status" value="1"/>
</dbReference>
<dbReference type="InterPro" id="IPR051177">
    <property type="entry name" value="CIK-Related_Protein"/>
</dbReference>
<dbReference type="GO" id="GO:0005737">
    <property type="term" value="C:cytoplasm"/>
    <property type="evidence" value="ECO:0007669"/>
    <property type="project" value="TreeGrafter"/>
</dbReference>
<dbReference type="InterPro" id="IPR011989">
    <property type="entry name" value="ARM-like"/>
</dbReference>
<feature type="compositionally biased region" description="Pro residues" evidence="1">
    <location>
        <begin position="234"/>
        <end position="243"/>
    </location>
</feature>
<feature type="region of interest" description="Disordered" evidence="1">
    <location>
        <begin position="617"/>
        <end position="641"/>
    </location>
</feature>
<organism evidence="3 4">
    <name type="scientific">Ephemerocybe angulata</name>
    <dbReference type="NCBI Taxonomy" id="980116"/>
    <lineage>
        <taxon>Eukaryota</taxon>
        <taxon>Fungi</taxon>
        <taxon>Dikarya</taxon>
        <taxon>Basidiomycota</taxon>
        <taxon>Agaricomycotina</taxon>
        <taxon>Agaricomycetes</taxon>
        <taxon>Agaricomycetidae</taxon>
        <taxon>Agaricales</taxon>
        <taxon>Agaricineae</taxon>
        <taxon>Psathyrellaceae</taxon>
        <taxon>Ephemerocybe</taxon>
    </lineage>
</organism>
<evidence type="ECO:0000313" key="4">
    <source>
        <dbReference type="Proteomes" id="UP000521943"/>
    </source>
</evidence>
<evidence type="ECO:0000259" key="2">
    <source>
        <dbReference type="PROSITE" id="PS50011"/>
    </source>
</evidence>
<dbReference type="Proteomes" id="UP000521943">
    <property type="component" value="Unassembled WGS sequence"/>
</dbReference>
<dbReference type="EMBL" id="JACGCI010000013">
    <property type="protein sequence ID" value="KAF6760083.1"/>
    <property type="molecule type" value="Genomic_DNA"/>
</dbReference>
<gene>
    <name evidence="3" type="ORF">DFP72DRAFT_988343</name>
</gene>
<keyword evidence="3" id="KW-0808">Transferase</keyword>
<dbReference type="Gene3D" id="1.10.510.10">
    <property type="entry name" value="Transferase(Phosphotransferase) domain 1"/>
    <property type="match status" value="1"/>
</dbReference>
<protein>
    <submittedName>
        <fullName evidence="3">Other/SCY1 protein kinase</fullName>
    </submittedName>
</protein>
<feature type="compositionally biased region" description="Basic and acidic residues" evidence="1">
    <location>
        <begin position="736"/>
        <end position="753"/>
    </location>
</feature>
<accession>A0A8H6M8S5</accession>